<accession>A0AAJ2LRX7</accession>
<dbReference type="InterPro" id="IPR000160">
    <property type="entry name" value="GGDEF_dom"/>
</dbReference>
<dbReference type="AlphaFoldDB" id="A0AAJ2LRX7"/>
<comment type="caution">
    <text evidence="2">The sequence shown here is derived from an EMBL/GenBank/DDBJ whole genome shotgun (WGS) entry which is preliminary data.</text>
</comment>
<feature type="non-terminal residue" evidence="2">
    <location>
        <position position="1"/>
    </location>
</feature>
<gene>
    <name evidence="2" type="ORF">RJJ65_37845</name>
</gene>
<reference evidence="2" key="1">
    <citation type="submission" date="2023-04" db="EMBL/GenBank/DDBJ databases">
        <title>Genomic characterization of faba bean (Vicia faba) microsymbionts in Mexican soils.</title>
        <authorList>
            <person name="Rivera Orduna F.N."/>
            <person name="Guevara-Luna J."/>
            <person name="Yan J."/>
            <person name="Arroyo-Herrera I."/>
            <person name="Li Y."/>
            <person name="Vasquez-Murrieta M.S."/>
            <person name="Wang E.T."/>
        </authorList>
    </citation>
    <scope>NUCLEOTIDE SEQUENCE</scope>
    <source>
        <strain evidence="2">CH26</strain>
    </source>
</reference>
<dbReference type="RefSeq" id="WP_310866398.1">
    <property type="nucleotide sequence ID" value="NZ_JAVLSF010000678.1"/>
</dbReference>
<evidence type="ECO:0000259" key="1">
    <source>
        <dbReference type="PROSITE" id="PS50887"/>
    </source>
</evidence>
<feature type="domain" description="GGDEF" evidence="1">
    <location>
        <begin position="1"/>
        <end position="108"/>
    </location>
</feature>
<evidence type="ECO:0000313" key="3">
    <source>
        <dbReference type="Proteomes" id="UP001268610"/>
    </source>
</evidence>
<dbReference type="PROSITE" id="PS50887">
    <property type="entry name" value="GGDEF"/>
    <property type="match status" value="1"/>
</dbReference>
<evidence type="ECO:0000313" key="2">
    <source>
        <dbReference type="EMBL" id="MDR9778306.1"/>
    </source>
</evidence>
<sequence length="112" mass="13147">TRRQKVFIKKLFDAYKKRLRKCDLLMQINPQHLAILLCDTSTPQASYLVKELMQIKQLLDQPKIHLTYGVCGLPFEQEMSLENILQQMMTTLNQAEHQKAERLIFINAKKSD</sequence>
<protein>
    <recommendedName>
        <fullName evidence="1">GGDEF domain-containing protein</fullName>
    </recommendedName>
</protein>
<name>A0AAJ2LRX7_9HYPH</name>
<proteinExistence type="predicted"/>
<dbReference type="EMBL" id="JAVLSF010000678">
    <property type="protein sequence ID" value="MDR9778306.1"/>
    <property type="molecule type" value="Genomic_DNA"/>
</dbReference>
<organism evidence="2 3">
    <name type="scientific">Rhizobium hidalgonense</name>
    <dbReference type="NCBI Taxonomy" id="1538159"/>
    <lineage>
        <taxon>Bacteria</taxon>
        <taxon>Pseudomonadati</taxon>
        <taxon>Pseudomonadota</taxon>
        <taxon>Alphaproteobacteria</taxon>
        <taxon>Hyphomicrobiales</taxon>
        <taxon>Rhizobiaceae</taxon>
        <taxon>Rhizobium/Agrobacterium group</taxon>
        <taxon>Rhizobium</taxon>
    </lineage>
</organism>
<dbReference type="Proteomes" id="UP001268610">
    <property type="component" value="Unassembled WGS sequence"/>
</dbReference>